<feature type="region of interest" description="Disordered" evidence="1">
    <location>
        <begin position="205"/>
        <end position="235"/>
    </location>
</feature>
<gene>
    <name evidence="2" type="ORF">Ccrd_024060</name>
</gene>
<reference evidence="2 3" key="1">
    <citation type="journal article" date="2016" name="Sci. Rep.">
        <title>The genome sequence of the outbreeding globe artichoke constructed de novo incorporating a phase-aware low-pass sequencing strategy of F1 progeny.</title>
        <authorList>
            <person name="Scaglione D."/>
            <person name="Reyes-Chin-Wo S."/>
            <person name="Acquadro A."/>
            <person name="Froenicke L."/>
            <person name="Portis E."/>
            <person name="Beitel C."/>
            <person name="Tirone M."/>
            <person name="Mauro R."/>
            <person name="Lo Monaco A."/>
            <person name="Mauromicale G."/>
            <person name="Faccioli P."/>
            <person name="Cattivelli L."/>
            <person name="Rieseberg L."/>
            <person name="Michelmore R."/>
            <person name="Lanteri S."/>
        </authorList>
    </citation>
    <scope>NUCLEOTIDE SEQUENCE [LARGE SCALE GENOMIC DNA]</scope>
    <source>
        <strain evidence="2">2C</strain>
    </source>
</reference>
<organism evidence="2 3">
    <name type="scientific">Cynara cardunculus var. scolymus</name>
    <name type="common">Globe artichoke</name>
    <name type="synonym">Cynara scolymus</name>
    <dbReference type="NCBI Taxonomy" id="59895"/>
    <lineage>
        <taxon>Eukaryota</taxon>
        <taxon>Viridiplantae</taxon>
        <taxon>Streptophyta</taxon>
        <taxon>Embryophyta</taxon>
        <taxon>Tracheophyta</taxon>
        <taxon>Spermatophyta</taxon>
        <taxon>Magnoliopsida</taxon>
        <taxon>eudicotyledons</taxon>
        <taxon>Gunneridae</taxon>
        <taxon>Pentapetalae</taxon>
        <taxon>asterids</taxon>
        <taxon>campanulids</taxon>
        <taxon>Asterales</taxon>
        <taxon>Asteraceae</taxon>
        <taxon>Carduoideae</taxon>
        <taxon>Cardueae</taxon>
        <taxon>Carduinae</taxon>
        <taxon>Cynara</taxon>
    </lineage>
</organism>
<dbReference type="Proteomes" id="UP000243975">
    <property type="component" value="Unassembled WGS sequence"/>
</dbReference>
<dbReference type="Gramene" id="KVE12558">
    <property type="protein sequence ID" value="KVE12558"/>
    <property type="gene ID" value="Ccrd_024060"/>
</dbReference>
<sequence>MNNGLSNGSLNAHKSLATVGTERNGFSSDAPKEAQINTSFSNGSLNGHKSSATVGTMRNGFSVAAPEQIQKKEGSVPKSISESHSESSQKCKNGDFSIPISTMVSCSKPLATLGDNTSKMEKGDPAKEIGGNESFGANGRGDGQEGVVIASAEISDLPKMGSSMEKEALGWKKHKKSKNVLKCKVLSMKFSSNVFMVTSLNQRKKKKHKRSKKVKNLAQENLIDEGPSSSQKIEVQAAVKPSVENELKERVDKDTAVLATSNINGISAGSRAGPNHLDDCKGASAQKDLVHMLTRGLEDRTGE</sequence>
<dbReference type="STRING" id="59895.A0A103DT15"/>
<feature type="region of interest" description="Disordered" evidence="1">
    <location>
        <begin position="21"/>
        <end position="93"/>
    </location>
</feature>
<feature type="compositionally biased region" description="Basic residues" evidence="1">
    <location>
        <begin position="205"/>
        <end position="215"/>
    </location>
</feature>
<feature type="compositionally biased region" description="Basic and acidic residues" evidence="1">
    <location>
        <begin position="69"/>
        <end position="93"/>
    </location>
</feature>
<dbReference type="AlphaFoldDB" id="A0A103DT15"/>
<accession>A0A103DT15</accession>
<evidence type="ECO:0000313" key="3">
    <source>
        <dbReference type="Proteomes" id="UP000243975"/>
    </source>
</evidence>
<evidence type="ECO:0000313" key="2">
    <source>
        <dbReference type="EMBL" id="KVE12558.1"/>
    </source>
</evidence>
<dbReference type="EMBL" id="LEKV01011258">
    <property type="protein sequence ID" value="KVE12558.1"/>
    <property type="molecule type" value="Genomic_DNA"/>
</dbReference>
<feature type="compositionally biased region" description="Polar residues" evidence="1">
    <location>
        <begin position="35"/>
        <end position="56"/>
    </location>
</feature>
<keyword evidence="3" id="KW-1185">Reference proteome</keyword>
<protein>
    <submittedName>
        <fullName evidence="2">Uncharacterized protein</fullName>
    </submittedName>
</protein>
<feature type="region of interest" description="Disordered" evidence="1">
    <location>
        <begin position="115"/>
        <end position="143"/>
    </location>
</feature>
<proteinExistence type="predicted"/>
<feature type="region of interest" description="Disordered" evidence="1">
    <location>
        <begin position="263"/>
        <end position="285"/>
    </location>
</feature>
<feature type="compositionally biased region" description="Basic and acidic residues" evidence="1">
    <location>
        <begin position="118"/>
        <end position="127"/>
    </location>
</feature>
<name>A0A103DT15_CYNCS</name>
<comment type="caution">
    <text evidence="2">The sequence shown here is derived from an EMBL/GenBank/DDBJ whole genome shotgun (WGS) entry which is preliminary data.</text>
</comment>
<evidence type="ECO:0000256" key="1">
    <source>
        <dbReference type="SAM" id="MobiDB-lite"/>
    </source>
</evidence>